<dbReference type="PANTHER" id="PTHR35046:SF26">
    <property type="entry name" value="RNA-DIRECTED DNA POLYMERASE"/>
    <property type="match status" value="1"/>
</dbReference>
<reference evidence="4 5" key="1">
    <citation type="journal article" date="2020" name="Mol. Biol. Evol.">
        <title>Distinct Expression and Methylation Patterns for Genes with Different Fates following a Single Whole-Genome Duplication in Flowering Plants.</title>
        <authorList>
            <person name="Shi T."/>
            <person name="Rahmani R.S."/>
            <person name="Gugger P.F."/>
            <person name="Wang M."/>
            <person name="Li H."/>
            <person name="Zhang Y."/>
            <person name="Li Z."/>
            <person name="Wang Q."/>
            <person name="Van de Peer Y."/>
            <person name="Marchal K."/>
            <person name="Chen J."/>
        </authorList>
    </citation>
    <scope>NUCLEOTIDE SEQUENCE [LARGE SCALE GENOMIC DNA]</scope>
    <source>
        <tissue evidence="4">Leaf</tissue>
    </source>
</reference>
<proteinExistence type="predicted"/>
<dbReference type="Proteomes" id="UP000607653">
    <property type="component" value="Unassembled WGS sequence"/>
</dbReference>
<evidence type="ECO:0000313" key="5">
    <source>
        <dbReference type="Proteomes" id="UP000607653"/>
    </source>
</evidence>
<dbReference type="PANTHER" id="PTHR35046">
    <property type="entry name" value="ZINC KNUCKLE (CCHC-TYPE) FAMILY PROTEIN"/>
    <property type="match status" value="1"/>
</dbReference>
<keyword evidence="1" id="KW-0479">Metal-binding</keyword>
<keyword evidence="1" id="KW-0862">Zinc</keyword>
<name>A0A822ZPZ2_NELNU</name>
<dbReference type="Pfam" id="PF00098">
    <property type="entry name" value="zf-CCHC"/>
    <property type="match status" value="1"/>
</dbReference>
<keyword evidence="1" id="KW-0863">Zinc-finger</keyword>
<dbReference type="GO" id="GO:0008270">
    <property type="term" value="F:zinc ion binding"/>
    <property type="evidence" value="ECO:0007669"/>
    <property type="project" value="UniProtKB-KW"/>
</dbReference>
<evidence type="ECO:0000313" key="4">
    <source>
        <dbReference type="EMBL" id="DAD47302.1"/>
    </source>
</evidence>
<keyword evidence="5" id="KW-1185">Reference proteome</keyword>
<sequence>MVQGLIFKGMMIAQVYDVDDAFQMAFKIEKSLKQVNSRRFGIQVGEAATHKSLDEGRVSRPTSHNVVPVRSNGSKYQGADNKGKNIMIDANKRETTENTCFKCGGKGHYAFQCPNKNLHIGCEKEGQVEDDEGGLGEEEYIGSEHEEEDDNNLVGVVRRVFASSKEEKKEDWLHIAIFLTFVKSGDKLCKLIIDGGSSMNVVFATTVERLNLVAQPHPQPYKILG</sequence>
<comment type="caution">
    <text evidence="4">The sequence shown here is derived from an EMBL/GenBank/DDBJ whole genome shotgun (WGS) entry which is preliminary data.</text>
</comment>
<evidence type="ECO:0000256" key="1">
    <source>
        <dbReference type="PROSITE-ProRule" id="PRU00047"/>
    </source>
</evidence>
<dbReference type="InterPro" id="IPR001878">
    <property type="entry name" value="Znf_CCHC"/>
</dbReference>
<dbReference type="EMBL" id="DUZY01000008">
    <property type="protein sequence ID" value="DAD47302.1"/>
    <property type="molecule type" value="Genomic_DNA"/>
</dbReference>
<dbReference type="SMART" id="SM00343">
    <property type="entry name" value="ZnF_C2HC"/>
    <property type="match status" value="1"/>
</dbReference>
<dbReference type="InterPro" id="IPR036875">
    <property type="entry name" value="Znf_CCHC_sf"/>
</dbReference>
<evidence type="ECO:0000256" key="2">
    <source>
        <dbReference type="SAM" id="MobiDB-lite"/>
    </source>
</evidence>
<dbReference type="GO" id="GO:0003676">
    <property type="term" value="F:nucleic acid binding"/>
    <property type="evidence" value="ECO:0007669"/>
    <property type="project" value="InterPro"/>
</dbReference>
<dbReference type="AlphaFoldDB" id="A0A822ZPZ2"/>
<protein>
    <recommendedName>
        <fullName evidence="3">CCHC-type domain-containing protein</fullName>
    </recommendedName>
</protein>
<accession>A0A822ZPZ2</accession>
<feature type="region of interest" description="Disordered" evidence="2">
    <location>
        <begin position="53"/>
        <end position="82"/>
    </location>
</feature>
<dbReference type="PROSITE" id="PS50158">
    <property type="entry name" value="ZF_CCHC"/>
    <property type="match status" value="1"/>
</dbReference>
<feature type="compositionally biased region" description="Polar residues" evidence="2">
    <location>
        <begin position="60"/>
        <end position="75"/>
    </location>
</feature>
<feature type="domain" description="CCHC-type" evidence="3">
    <location>
        <begin position="100"/>
        <end position="115"/>
    </location>
</feature>
<organism evidence="4 5">
    <name type="scientific">Nelumbo nucifera</name>
    <name type="common">Sacred lotus</name>
    <dbReference type="NCBI Taxonomy" id="4432"/>
    <lineage>
        <taxon>Eukaryota</taxon>
        <taxon>Viridiplantae</taxon>
        <taxon>Streptophyta</taxon>
        <taxon>Embryophyta</taxon>
        <taxon>Tracheophyta</taxon>
        <taxon>Spermatophyta</taxon>
        <taxon>Magnoliopsida</taxon>
        <taxon>Proteales</taxon>
        <taxon>Nelumbonaceae</taxon>
        <taxon>Nelumbo</taxon>
    </lineage>
</organism>
<dbReference type="Gene3D" id="4.10.60.10">
    <property type="entry name" value="Zinc finger, CCHC-type"/>
    <property type="match status" value="1"/>
</dbReference>
<evidence type="ECO:0000259" key="3">
    <source>
        <dbReference type="PROSITE" id="PS50158"/>
    </source>
</evidence>
<dbReference type="SUPFAM" id="SSF57756">
    <property type="entry name" value="Retrovirus zinc finger-like domains"/>
    <property type="match status" value="1"/>
</dbReference>
<gene>
    <name evidence="4" type="ORF">HUJ06_017239</name>
</gene>